<proteinExistence type="inferred from homology"/>
<feature type="transmembrane region" description="Helical" evidence="5">
    <location>
        <begin position="6"/>
        <end position="27"/>
    </location>
</feature>
<feature type="domain" description="Heavy metal binding" evidence="6">
    <location>
        <begin position="38"/>
        <end position="64"/>
    </location>
</feature>
<comment type="similarity">
    <text evidence="1">Belongs to the membrane fusion protein (MFP) (TC 8.A.1) family.</text>
</comment>
<feature type="domain" description="CusB-like three alpha-helical bundle" evidence="7">
    <location>
        <begin position="154"/>
        <end position="199"/>
    </location>
</feature>
<dbReference type="InterPro" id="IPR042230">
    <property type="entry name" value="CusF_sf"/>
</dbReference>
<protein>
    <submittedName>
        <fullName evidence="12">Copper/silver efflux system, membrane fusion protein</fullName>
    </submittedName>
</protein>
<dbReference type="Pfam" id="PF11604">
    <property type="entry name" value="CusF_Ec"/>
    <property type="match status" value="1"/>
</dbReference>
<dbReference type="AlphaFoldDB" id="A0A378ID74"/>
<evidence type="ECO:0000256" key="1">
    <source>
        <dbReference type="ARBA" id="ARBA00009477"/>
    </source>
</evidence>
<dbReference type="InterPro" id="IPR058649">
    <property type="entry name" value="CzcB_C"/>
</dbReference>
<dbReference type="InterPro" id="IPR045800">
    <property type="entry name" value="HMBD"/>
</dbReference>
<reference evidence="11 13" key="1">
    <citation type="submission" date="2015-11" db="EMBL/GenBank/DDBJ databases">
        <title>Genomic analysis of 38 Legionella species identifies large and diverse effector repertoires.</title>
        <authorList>
            <person name="Burstein D."/>
            <person name="Amaro F."/>
            <person name="Zusman T."/>
            <person name="Lifshitz Z."/>
            <person name="Cohen O."/>
            <person name="Gilbert J.A."/>
            <person name="Pupko T."/>
            <person name="Shuman H.A."/>
            <person name="Segal G."/>
        </authorList>
    </citation>
    <scope>NUCLEOTIDE SEQUENCE [LARGE SCALE GENOMIC DNA]</scope>
    <source>
        <strain evidence="11 13">CDC#1407-AL-14</strain>
    </source>
</reference>
<accession>A0A378ID74</accession>
<organism evidence="12 14">
    <name type="scientific">Legionella birminghamensis</name>
    <dbReference type="NCBI Taxonomy" id="28083"/>
    <lineage>
        <taxon>Bacteria</taxon>
        <taxon>Pseudomonadati</taxon>
        <taxon>Pseudomonadota</taxon>
        <taxon>Gammaproteobacteria</taxon>
        <taxon>Legionellales</taxon>
        <taxon>Legionellaceae</taxon>
        <taxon>Legionella</taxon>
    </lineage>
</organism>
<evidence type="ECO:0000256" key="5">
    <source>
        <dbReference type="SAM" id="Phobius"/>
    </source>
</evidence>
<dbReference type="GO" id="GO:0060003">
    <property type="term" value="P:copper ion export"/>
    <property type="evidence" value="ECO:0007669"/>
    <property type="project" value="TreeGrafter"/>
</dbReference>
<keyword evidence="13" id="KW-1185">Reference proteome</keyword>
<dbReference type="Pfam" id="PF19335">
    <property type="entry name" value="HMBD"/>
    <property type="match status" value="1"/>
</dbReference>
<dbReference type="STRING" id="28083.Lbir_1413"/>
<dbReference type="EMBL" id="LNXT01000017">
    <property type="protein sequence ID" value="KTC72153.1"/>
    <property type="molecule type" value="Genomic_DNA"/>
</dbReference>
<dbReference type="PANTHER" id="PTHR30097:SF15">
    <property type="entry name" value="CATION EFFLUX SYSTEM PROTEIN CUSB"/>
    <property type="match status" value="1"/>
</dbReference>
<dbReference type="NCBIfam" id="TIGR01730">
    <property type="entry name" value="RND_mfp"/>
    <property type="match status" value="1"/>
</dbReference>
<name>A0A378ID74_9GAMM</name>
<dbReference type="FunFam" id="2.40.30.170:FF:000010">
    <property type="entry name" value="Efflux RND transporter periplasmic adaptor subunit"/>
    <property type="match status" value="1"/>
</dbReference>
<evidence type="ECO:0000259" key="9">
    <source>
        <dbReference type="Pfam" id="PF25954"/>
    </source>
</evidence>
<reference evidence="12 14" key="2">
    <citation type="submission" date="2018-06" db="EMBL/GenBank/DDBJ databases">
        <authorList>
            <consortium name="Pathogen Informatics"/>
            <person name="Doyle S."/>
        </authorList>
    </citation>
    <scope>NUCLEOTIDE SEQUENCE [LARGE SCALE GENOMIC DNA]</scope>
    <source>
        <strain evidence="12 14">NCTC12437</strain>
    </source>
</reference>
<dbReference type="FunFam" id="2.40.420.20:FF:000003">
    <property type="entry name" value="Cation efflux system protein cusB"/>
    <property type="match status" value="1"/>
</dbReference>
<gene>
    <name evidence="12" type="primary">cusB_2</name>
    <name evidence="11" type="ORF">Lbir_1413</name>
    <name evidence="12" type="ORF">NCTC12437_02587</name>
</gene>
<dbReference type="Pfam" id="PF25975">
    <property type="entry name" value="CzcB_C"/>
    <property type="match status" value="1"/>
</dbReference>
<evidence type="ECO:0000259" key="6">
    <source>
        <dbReference type="Pfam" id="PF19335"/>
    </source>
</evidence>
<dbReference type="Gene3D" id="2.40.50.320">
    <property type="entry name" value="Copper binding periplasmic protein CusF"/>
    <property type="match status" value="1"/>
</dbReference>
<evidence type="ECO:0000259" key="8">
    <source>
        <dbReference type="Pfam" id="PF25919"/>
    </source>
</evidence>
<dbReference type="GO" id="GO:0016020">
    <property type="term" value="C:membrane"/>
    <property type="evidence" value="ECO:0007669"/>
    <property type="project" value="InterPro"/>
</dbReference>
<keyword evidence="4" id="KW-0406">Ion transport</keyword>
<dbReference type="InterPro" id="IPR058791">
    <property type="entry name" value="3HB_CusB"/>
</dbReference>
<keyword evidence="2" id="KW-0813">Transport</keyword>
<evidence type="ECO:0000313" key="12">
    <source>
        <dbReference type="EMBL" id="STX32790.1"/>
    </source>
</evidence>
<evidence type="ECO:0000256" key="3">
    <source>
        <dbReference type="ARBA" id="ARBA00022729"/>
    </source>
</evidence>
<evidence type="ECO:0000313" key="11">
    <source>
        <dbReference type="EMBL" id="KTC72153.1"/>
    </source>
</evidence>
<keyword evidence="5" id="KW-0472">Membrane</keyword>
<evidence type="ECO:0000313" key="13">
    <source>
        <dbReference type="Proteomes" id="UP000054735"/>
    </source>
</evidence>
<dbReference type="PANTHER" id="PTHR30097">
    <property type="entry name" value="CATION EFFLUX SYSTEM PROTEIN CUSB"/>
    <property type="match status" value="1"/>
</dbReference>
<dbReference type="SUPFAM" id="SSF111369">
    <property type="entry name" value="HlyD-like secretion proteins"/>
    <property type="match status" value="1"/>
</dbReference>
<dbReference type="Proteomes" id="UP000255066">
    <property type="component" value="Unassembled WGS sequence"/>
</dbReference>
<dbReference type="GO" id="GO:0046914">
    <property type="term" value="F:transition metal ion binding"/>
    <property type="evidence" value="ECO:0007669"/>
    <property type="project" value="TreeGrafter"/>
</dbReference>
<dbReference type="Gene3D" id="2.40.30.170">
    <property type="match status" value="1"/>
</dbReference>
<sequence length="479" mass="53609">MNTNKLLIAGFILISLILGVFIGRYLLVPGIAQKQPLYWIDPMEPQVHYSRPGKSHMGMDLVPVFSDESKDIKETGISISPTVVNNLGVRTALVVEGPFSRHIETVGYVTPNENEISHIHTYANGWIKKLFVKAVGDVVNDHQVVMQLYSPQMINAQEEFLIALDSGNKSLIDASYKKLQTYHIPEEQIQQLKVKHKANQLINIYSHQGGVVVDLNVREGMYVTPDTEMMNIVDLSNVWIIAEVFEEEADSVQIGGSAVAKLPAFPGTSWKGQVQYIYPQVDPTTRTLKVRFLFANPNTQLKPNMYATVSIHVNSKPKVISIPIEALIRSSKEDRVIVSLGQGRFQVRQVRVGIESDGRIEVLSGLKVGERVVTSGQFLLDSESNLRADLERLNSKNEAKSQQENIIQGRGEIQSIELTKGVITLSHEAIAELGWPAMSMDFIVSKEIHLQHFKVKDKVLFSLKKEGQQFVIVNMSKMN</sequence>
<dbReference type="Pfam" id="PF25869">
    <property type="entry name" value="3HB_CusB"/>
    <property type="match status" value="1"/>
</dbReference>
<dbReference type="InterPro" id="IPR021647">
    <property type="entry name" value="CusF_Ec"/>
</dbReference>
<dbReference type="RefSeq" id="WP_058523480.1">
    <property type="nucleotide sequence ID" value="NZ_CAAAHV010000053.1"/>
</dbReference>
<dbReference type="GO" id="GO:0030288">
    <property type="term" value="C:outer membrane-bounded periplasmic space"/>
    <property type="evidence" value="ECO:0007669"/>
    <property type="project" value="TreeGrafter"/>
</dbReference>
<dbReference type="Gene3D" id="6.10.140.730">
    <property type="match status" value="1"/>
</dbReference>
<keyword evidence="5" id="KW-1133">Transmembrane helix</keyword>
<dbReference type="Pfam" id="PF25954">
    <property type="entry name" value="Beta-barrel_RND_2"/>
    <property type="match status" value="1"/>
</dbReference>
<dbReference type="InterPro" id="IPR051909">
    <property type="entry name" value="MFP_Cation_Efflux"/>
</dbReference>
<evidence type="ECO:0000256" key="4">
    <source>
        <dbReference type="ARBA" id="ARBA00023065"/>
    </source>
</evidence>
<keyword evidence="3" id="KW-0732">Signal</keyword>
<feature type="domain" description="CzcB-like C-terminal circularly permuted SH3-like" evidence="10">
    <location>
        <begin position="321"/>
        <end position="380"/>
    </location>
</feature>
<evidence type="ECO:0000259" key="7">
    <source>
        <dbReference type="Pfam" id="PF25869"/>
    </source>
</evidence>
<evidence type="ECO:0000313" key="14">
    <source>
        <dbReference type="Proteomes" id="UP000255066"/>
    </source>
</evidence>
<evidence type="ECO:0000259" key="10">
    <source>
        <dbReference type="Pfam" id="PF25975"/>
    </source>
</evidence>
<dbReference type="GO" id="GO:0022857">
    <property type="term" value="F:transmembrane transporter activity"/>
    <property type="evidence" value="ECO:0007669"/>
    <property type="project" value="InterPro"/>
</dbReference>
<dbReference type="InterPro" id="IPR006143">
    <property type="entry name" value="RND_pump_MFP"/>
</dbReference>
<dbReference type="Gene3D" id="2.40.420.20">
    <property type="match status" value="1"/>
</dbReference>
<dbReference type="InterPro" id="IPR058790">
    <property type="entry name" value="BSH_CusB"/>
</dbReference>
<dbReference type="Pfam" id="PF25919">
    <property type="entry name" value="BSH_CusB"/>
    <property type="match status" value="1"/>
</dbReference>
<evidence type="ECO:0000256" key="2">
    <source>
        <dbReference type="ARBA" id="ARBA00022448"/>
    </source>
</evidence>
<keyword evidence="5" id="KW-0812">Transmembrane</keyword>
<dbReference type="GO" id="GO:0015679">
    <property type="term" value="P:plasma membrane copper ion transport"/>
    <property type="evidence" value="ECO:0007669"/>
    <property type="project" value="TreeGrafter"/>
</dbReference>
<dbReference type="Proteomes" id="UP000054735">
    <property type="component" value="Unassembled WGS sequence"/>
</dbReference>
<feature type="domain" description="CusB-like beta-barrel" evidence="9">
    <location>
        <begin position="237"/>
        <end position="312"/>
    </location>
</feature>
<dbReference type="EMBL" id="UGNW01000001">
    <property type="protein sequence ID" value="STX32790.1"/>
    <property type="molecule type" value="Genomic_DNA"/>
</dbReference>
<feature type="domain" description="CusB-like barrel-sandwich hybrid" evidence="8">
    <location>
        <begin position="117"/>
        <end position="232"/>
    </location>
</feature>
<dbReference type="OrthoDB" id="9806939at2"/>
<dbReference type="InterPro" id="IPR058792">
    <property type="entry name" value="Beta-barrel_RND_2"/>
</dbReference>